<accession>A0AAN7X506</accession>
<name>A0AAN7X506_ELEMC</name>
<gene>
    <name evidence="1" type="ORF">PBY51_010996</name>
</gene>
<organism evidence="1 2">
    <name type="scientific">Eleginops maclovinus</name>
    <name type="common">Patagonian blennie</name>
    <name type="synonym">Eleginus maclovinus</name>
    <dbReference type="NCBI Taxonomy" id="56733"/>
    <lineage>
        <taxon>Eukaryota</taxon>
        <taxon>Metazoa</taxon>
        <taxon>Chordata</taxon>
        <taxon>Craniata</taxon>
        <taxon>Vertebrata</taxon>
        <taxon>Euteleostomi</taxon>
        <taxon>Actinopterygii</taxon>
        <taxon>Neopterygii</taxon>
        <taxon>Teleostei</taxon>
        <taxon>Neoteleostei</taxon>
        <taxon>Acanthomorphata</taxon>
        <taxon>Eupercaria</taxon>
        <taxon>Perciformes</taxon>
        <taxon>Notothenioidei</taxon>
        <taxon>Eleginopidae</taxon>
        <taxon>Eleginops</taxon>
    </lineage>
</organism>
<reference evidence="1 2" key="2">
    <citation type="journal article" date="2023" name="Mol. Biol. Evol.">
        <title>Genomics of Secondarily Temperate Adaptation in the Only Non-Antarctic Icefish.</title>
        <authorList>
            <person name="Rivera-Colon A.G."/>
            <person name="Rayamajhi N."/>
            <person name="Minhas B.F."/>
            <person name="Madrigal G."/>
            <person name="Bilyk K.T."/>
            <person name="Yoon V."/>
            <person name="Hune M."/>
            <person name="Gregory S."/>
            <person name="Cheng C.H.C."/>
            <person name="Catchen J.M."/>
        </authorList>
    </citation>
    <scope>NUCLEOTIDE SEQUENCE [LARGE SCALE GENOMIC DNA]</scope>
    <source>
        <strain evidence="1">JMC-PN-2008</strain>
    </source>
</reference>
<evidence type="ECO:0000313" key="1">
    <source>
        <dbReference type="EMBL" id="KAK5857776.1"/>
    </source>
</evidence>
<reference evidence="1 2" key="1">
    <citation type="journal article" date="2023" name="Genes (Basel)">
        <title>Chromosome-Level Genome Assembly and Circadian Gene Repertoire of the Patagonia Blennie Eleginops maclovinus-The Closest Ancestral Proxy of Antarctic Cryonotothenioids.</title>
        <authorList>
            <person name="Cheng C.C."/>
            <person name="Rivera-Colon A.G."/>
            <person name="Minhas B.F."/>
            <person name="Wilson L."/>
            <person name="Rayamajhi N."/>
            <person name="Vargas-Chacoff L."/>
            <person name="Catchen J.M."/>
        </authorList>
    </citation>
    <scope>NUCLEOTIDE SEQUENCE [LARGE SCALE GENOMIC DNA]</scope>
    <source>
        <strain evidence="1">JMC-PN-2008</strain>
    </source>
</reference>
<proteinExistence type="predicted"/>
<protein>
    <submittedName>
        <fullName evidence="1">Uncharacterized protein</fullName>
    </submittedName>
</protein>
<comment type="caution">
    <text evidence="1">The sequence shown here is derived from an EMBL/GenBank/DDBJ whole genome shotgun (WGS) entry which is preliminary data.</text>
</comment>
<evidence type="ECO:0000313" key="2">
    <source>
        <dbReference type="Proteomes" id="UP001346869"/>
    </source>
</evidence>
<sequence>MCSSSYRFKESFRSLDDSSGRMAVTDACWLWSSLGFSLEAERREETPDEFSHGPYTCFLCVATDRGG</sequence>
<dbReference type="Proteomes" id="UP001346869">
    <property type="component" value="Unassembled WGS sequence"/>
</dbReference>
<dbReference type="EMBL" id="JAUZQC010000016">
    <property type="protein sequence ID" value="KAK5857776.1"/>
    <property type="molecule type" value="Genomic_DNA"/>
</dbReference>
<keyword evidence="2" id="KW-1185">Reference proteome</keyword>
<dbReference type="AlphaFoldDB" id="A0AAN7X506"/>